<keyword evidence="2" id="KW-1185">Reference proteome</keyword>
<evidence type="ECO:0000313" key="2">
    <source>
        <dbReference type="Proteomes" id="UP001054945"/>
    </source>
</evidence>
<evidence type="ECO:0000313" key="1">
    <source>
        <dbReference type="EMBL" id="GIY69997.1"/>
    </source>
</evidence>
<organism evidence="1 2">
    <name type="scientific">Caerostris extrusa</name>
    <name type="common">Bark spider</name>
    <name type="synonym">Caerostris bankana</name>
    <dbReference type="NCBI Taxonomy" id="172846"/>
    <lineage>
        <taxon>Eukaryota</taxon>
        <taxon>Metazoa</taxon>
        <taxon>Ecdysozoa</taxon>
        <taxon>Arthropoda</taxon>
        <taxon>Chelicerata</taxon>
        <taxon>Arachnida</taxon>
        <taxon>Araneae</taxon>
        <taxon>Araneomorphae</taxon>
        <taxon>Entelegynae</taxon>
        <taxon>Araneoidea</taxon>
        <taxon>Araneidae</taxon>
        <taxon>Caerostris</taxon>
    </lineage>
</organism>
<proteinExistence type="predicted"/>
<dbReference type="AlphaFoldDB" id="A0AAV4VI16"/>
<dbReference type="EMBL" id="BPLR01014613">
    <property type="protein sequence ID" value="GIY69997.1"/>
    <property type="molecule type" value="Genomic_DNA"/>
</dbReference>
<sequence>MSIRTSRGGASELRASLIGSRGEKRERIVAYAQPDRRLDIYRLLWYIGYPSISKEGDGWISITHPLPSQFVRQNSMDRAHTPALDRLVDRPYEVLFFPRGLERIGK</sequence>
<comment type="caution">
    <text evidence="1">The sequence shown here is derived from an EMBL/GenBank/DDBJ whole genome shotgun (WGS) entry which is preliminary data.</text>
</comment>
<gene>
    <name evidence="1" type="ORF">CEXT_708801</name>
</gene>
<name>A0AAV4VI16_CAEEX</name>
<protein>
    <submittedName>
        <fullName evidence="1">Uncharacterized protein</fullName>
    </submittedName>
</protein>
<reference evidence="1 2" key="1">
    <citation type="submission" date="2021-06" db="EMBL/GenBank/DDBJ databases">
        <title>Caerostris extrusa draft genome.</title>
        <authorList>
            <person name="Kono N."/>
            <person name="Arakawa K."/>
        </authorList>
    </citation>
    <scope>NUCLEOTIDE SEQUENCE [LARGE SCALE GENOMIC DNA]</scope>
</reference>
<dbReference type="Proteomes" id="UP001054945">
    <property type="component" value="Unassembled WGS sequence"/>
</dbReference>
<accession>A0AAV4VI16</accession>